<keyword evidence="2" id="KW-1185">Reference proteome</keyword>
<name>A0A5B7FFE5_PORTR</name>
<dbReference type="EMBL" id="VSRR010006007">
    <property type="protein sequence ID" value="MPC43823.1"/>
    <property type="molecule type" value="Genomic_DNA"/>
</dbReference>
<gene>
    <name evidence="1" type="ORF">E2C01_037478</name>
</gene>
<accession>A0A5B7FFE5</accession>
<proteinExistence type="predicted"/>
<comment type="caution">
    <text evidence="1">The sequence shown here is derived from an EMBL/GenBank/DDBJ whole genome shotgun (WGS) entry which is preliminary data.</text>
</comment>
<organism evidence="1 2">
    <name type="scientific">Portunus trituberculatus</name>
    <name type="common">Swimming crab</name>
    <name type="synonym">Neptunus trituberculatus</name>
    <dbReference type="NCBI Taxonomy" id="210409"/>
    <lineage>
        <taxon>Eukaryota</taxon>
        <taxon>Metazoa</taxon>
        <taxon>Ecdysozoa</taxon>
        <taxon>Arthropoda</taxon>
        <taxon>Crustacea</taxon>
        <taxon>Multicrustacea</taxon>
        <taxon>Malacostraca</taxon>
        <taxon>Eumalacostraca</taxon>
        <taxon>Eucarida</taxon>
        <taxon>Decapoda</taxon>
        <taxon>Pleocyemata</taxon>
        <taxon>Brachyura</taxon>
        <taxon>Eubrachyura</taxon>
        <taxon>Portunoidea</taxon>
        <taxon>Portunidae</taxon>
        <taxon>Portuninae</taxon>
        <taxon>Portunus</taxon>
    </lineage>
</organism>
<sequence>MLLVSFSLWNETTFCIHCSPVAGLSGWIYILLGISGSALPATIHLLQGEEGGEAGWRSWRLGGEARPSAHPR</sequence>
<dbReference type="Proteomes" id="UP000324222">
    <property type="component" value="Unassembled WGS sequence"/>
</dbReference>
<protein>
    <submittedName>
        <fullName evidence="1">Uncharacterized protein</fullName>
    </submittedName>
</protein>
<evidence type="ECO:0000313" key="1">
    <source>
        <dbReference type="EMBL" id="MPC43823.1"/>
    </source>
</evidence>
<reference evidence="1 2" key="1">
    <citation type="submission" date="2019-05" db="EMBL/GenBank/DDBJ databases">
        <title>Another draft genome of Portunus trituberculatus and its Hox gene families provides insights of decapod evolution.</title>
        <authorList>
            <person name="Jeong J.-H."/>
            <person name="Song I."/>
            <person name="Kim S."/>
            <person name="Choi T."/>
            <person name="Kim D."/>
            <person name="Ryu S."/>
            <person name="Kim W."/>
        </authorList>
    </citation>
    <scope>NUCLEOTIDE SEQUENCE [LARGE SCALE GENOMIC DNA]</scope>
    <source>
        <tissue evidence="1">Muscle</tissue>
    </source>
</reference>
<dbReference type="AlphaFoldDB" id="A0A5B7FFE5"/>
<evidence type="ECO:0000313" key="2">
    <source>
        <dbReference type="Proteomes" id="UP000324222"/>
    </source>
</evidence>